<gene>
    <name evidence="1" type="ORF">CARN6_2724</name>
</gene>
<evidence type="ECO:0000313" key="1">
    <source>
        <dbReference type="EMBL" id="CBI06620.1"/>
    </source>
</evidence>
<sequence>MKVVKCYAWLISRCRPEAEANSVHDGTFAGIVLADQDVKSRAKRKVQSTFANAKYSEVFREYFLQIHGVLRFLLMALGKHYLAPTSPWCLSTCAHFGDTLTRTTFR</sequence>
<comment type="caution">
    <text evidence="1">The sequence shown here is derived from an EMBL/GenBank/DDBJ whole genome shotgun (WGS) entry which is preliminary data.</text>
</comment>
<protein>
    <submittedName>
        <fullName evidence="1">Uncharacterized protein</fullName>
    </submittedName>
</protein>
<organism evidence="1">
    <name type="scientific">mine drainage metagenome</name>
    <dbReference type="NCBI Taxonomy" id="410659"/>
    <lineage>
        <taxon>unclassified sequences</taxon>
        <taxon>metagenomes</taxon>
        <taxon>ecological metagenomes</taxon>
    </lineage>
</organism>
<dbReference type="EMBL" id="CABQ01000001">
    <property type="protein sequence ID" value="CBI06620.1"/>
    <property type="molecule type" value="Genomic_DNA"/>
</dbReference>
<name>E6QHA6_9ZZZZ</name>
<dbReference type="AlphaFoldDB" id="E6QHA6"/>
<reference evidence="1" key="1">
    <citation type="submission" date="2009-10" db="EMBL/GenBank/DDBJ databases">
        <title>Diversity of trophic interactions inside an arsenic-rich microbial ecosystem.</title>
        <authorList>
            <person name="Bertin P.N."/>
            <person name="Heinrich-Salmeron A."/>
            <person name="Pelletier E."/>
            <person name="Goulhen-Chollet F."/>
            <person name="Arsene-Ploetze F."/>
            <person name="Gallien S."/>
            <person name="Calteau A."/>
            <person name="Vallenet D."/>
            <person name="Casiot C."/>
            <person name="Chane-Woon-Ming B."/>
            <person name="Giloteaux L."/>
            <person name="Barakat M."/>
            <person name="Bonnefoy V."/>
            <person name="Bruneel O."/>
            <person name="Chandler M."/>
            <person name="Cleiss J."/>
            <person name="Duran R."/>
            <person name="Elbaz-Poulichet F."/>
            <person name="Fonknechten N."/>
            <person name="Lauga B."/>
            <person name="Mornico D."/>
            <person name="Ortet P."/>
            <person name="Schaeffer C."/>
            <person name="Siguier P."/>
            <person name="Alexander Thil Smith A."/>
            <person name="Van Dorsselaer A."/>
            <person name="Weissenbach J."/>
            <person name="Medigue C."/>
            <person name="Le Paslier D."/>
        </authorList>
    </citation>
    <scope>NUCLEOTIDE SEQUENCE</scope>
</reference>
<accession>E6QHA6</accession>
<proteinExistence type="predicted"/>